<keyword evidence="6" id="KW-0175">Coiled coil</keyword>
<evidence type="ECO:0000256" key="5">
    <source>
        <dbReference type="ARBA" id="ARBA00023242"/>
    </source>
</evidence>
<keyword evidence="2" id="KW-0805">Transcription regulation</keyword>
<dbReference type="InterPro" id="IPR036879">
    <property type="entry name" value="TF_MADSbox_sf"/>
</dbReference>
<feature type="coiled-coil region" evidence="6">
    <location>
        <begin position="83"/>
        <end position="117"/>
    </location>
</feature>
<keyword evidence="10" id="KW-1185">Reference proteome</keyword>
<dbReference type="PRINTS" id="PR00404">
    <property type="entry name" value="MADSDOMAIN"/>
</dbReference>
<dbReference type="SUPFAM" id="SSF55455">
    <property type="entry name" value="SRF-like"/>
    <property type="match status" value="1"/>
</dbReference>
<dbReference type="PROSITE" id="PS50066">
    <property type="entry name" value="MADS_BOX_2"/>
    <property type="match status" value="1"/>
</dbReference>
<feature type="compositionally biased region" description="Low complexity" evidence="7">
    <location>
        <begin position="158"/>
        <end position="168"/>
    </location>
</feature>
<dbReference type="GO" id="GO:0006357">
    <property type="term" value="P:regulation of transcription by RNA polymerase II"/>
    <property type="evidence" value="ECO:0000318"/>
    <property type="project" value="GO_Central"/>
</dbReference>
<dbReference type="Pfam" id="PF00319">
    <property type="entry name" value="SRF-TF"/>
    <property type="match status" value="1"/>
</dbReference>
<dbReference type="InterPro" id="IPR002100">
    <property type="entry name" value="TF_MADSbox"/>
</dbReference>
<dbReference type="Gene3D" id="3.40.1810.10">
    <property type="entry name" value="Transcription factor, MADS-box"/>
    <property type="match status" value="1"/>
</dbReference>
<dbReference type="PANTHER" id="PTHR11945">
    <property type="entry name" value="MADS BOX PROTEIN"/>
    <property type="match status" value="1"/>
</dbReference>
<name>B9T168_RICCO</name>
<dbReference type="GO" id="GO:0000981">
    <property type="term" value="F:DNA-binding transcription factor activity, RNA polymerase II-specific"/>
    <property type="evidence" value="ECO:0000318"/>
    <property type="project" value="GO_Central"/>
</dbReference>
<reference evidence="10" key="1">
    <citation type="journal article" date="2010" name="Nat. Biotechnol.">
        <title>Draft genome sequence of the oilseed species Ricinus communis.</title>
        <authorList>
            <person name="Chan A.P."/>
            <person name="Crabtree J."/>
            <person name="Zhao Q."/>
            <person name="Lorenzi H."/>
            <person name="Orvis J."/>
            <person name="Puiu D."/>
            <person name="Melake-Berhan A."/>
            <person name="Jones K.M."/>
            <person name="Redman J."/>
            <person name="Chen G."/>
            <person name="Cahoon E.B."/>
            <person name="Gedil M."/>
            <person name="Stanke M."/>
            <person name="Haas B.J."/>
            <person name="Wortman J.R."/>
            <person name="Fraser-Liggett C.M."/>
            <person name="Ravel J."/>
            <person name="Rabinowicz P.D."/>
        </authorList>
    </citation>
    <scope>NUCLEOTIDE SEQUENCE [LARGE SCALE GENOMIC DNA]</scope>
    <source>
        <strain evidence="10">cv. Hale</strain>
    </source>
</reference>
<organism evidence="9 10">
    <name type="scientific">Ricinus communis</name>
    <name type="common">Castor bean</name>
    <dbReference type="NCBI Taxonomy" id="3988"/>
    <lineage>
        <taxon>Eukaryota</taxon>
        <taxon>Viridiplantae</taxon>
        <taxon>Streptophyta</taxon>
        <taxon>Embryophyta</taxon>
        <taxon>Tracheophyta</taxon>
        <taxon>Spermatophyta</taxon>
        <taxon>Magnoliopsida</taxon>
        <taxon>eudicotyledons</taxon>
        <taxon>Gunneridae</taxon>
        <taxon>Pentapetalae</taxon>
        <taxon>rosids</taxon>
        <taxon>fabids</taxon>
        <taxon>Malpighiales</taxon>
        <taxon>Euphorbiaceae</taxon>
        <taxon>Acalyphoideae</taxon>
        <taxon>Acalypheae</taxon>
        <taxon>Ricinus</taxon>
    </lineage>
</organism>
<evidence type="ECO:0000259" key="8">
    <source>
        <dbReference type="PROSITE" id="PS50066"/>
    </source>
</evidence>
<dbReference type="AlphaFoldDB" id="B9T168"/>
<dbReference type="Proteomes" id="UP000008311">
    <property type="component" value="Unassembled WGS sequence"/>
</dbReference>
<dbReference type="GO" id="GO:0005634">
    <property type="term" value="C:nucleus"/>
    <property type="evidence" value="ECO:0007669"/>
    <property type="project" value="UniProtKB-SubCell"/>
</dbReference>
<comment type="subcellular location">
    <subcellularLocation>
        <location evidence="1">Nucleus</location>
    </subcellularLocation>
</comment>
<proteinExistence type="predicted"/>
<feature type="domain" description="MADS-box" evidence="8">
    <location>
        <begin position="1"/>
        <end position="61"/>
    </location>
</feature>
<dbReference type="FunFam" id="3.40.1810.10:FF:000006">
    <property type="entry name" value="Agamous-like MADS-box protein AGL62"/>
    <property type="match status" value="1"/>
</dbReference>
<evidence type="ECO:0000256" key="1">
    <source>
        <dbReference type="ARBA" id="ARBA00004123"/>
    </source>
</evidence>
<dbReference type="GO" id="GO:0046983">
    <property type="term" value="F:protein dimerization activity"/>
    <property type="evidence" value="ECO:0007669"/>
    <property type="project" value="InterPro"/>
</dbReference>
<dbReference type="InParanoid" id="B9T168"/>
<dbReference type="SMART" id="SM00432">
    <property type="entry name" value="MADS"/>
    <property type="match status" value="1"/>
</dbReference>
<dbReference type="eggNOG" id="KOG0014">
    <property type="taxonomic scope" value="Eukaryota"/>
</dbReference>
<keyword evidence="4" id="KW-0804">Transcription</keyword>
<evidence type="ECO:0000256" key="2">
    <source>
        <dbReference type="ARBA" id="ARBA00023015"/>
    </source>
</evidence>
<sequence length="197" mass="21565">MGRKKTQMSLIQGESARQVSFSKRRTGIFKKASELCTLCAVEAAVVIFSPGGKAFTFGHPCFEAIMKKLADPENPDNGFAEHMAEHEATLRDLNKQYSDLLEQLKAEEKRGEELKQMLLLDKPIDDLNLDELLTLQAFMERAKADLLKRLGARPVQNSDPSASSSGNSTEAIDPSVTKSKANNADTHGNCHGVCNGD</sequence>
<keyword evidence="3" id="KW-0238">DNA-binding</keyword>
<evidence type="ECO:0000256" key="4">
    <source>
        <dbReference type="ARBA" id="ARBA00023163"/>
    </source>
</evidence>
<protein>
    <submittedName>
        <fullName evidence="9">Mads box protein, putative</fullName>
    </submittedName>
</protein>
<evidence type="ECO:0000256" key="7">
    <source>
        <dbReference type="SAM" id="MobiDB-lite"/>
    </source>
</evidence>
<evidence type="ECO:0000313" key="9">
    <source>
        <dbReference type="EMBL" id="EEF30393.1"/>
    </source>
</evidence>
<dbReference type="CDD" id="cd00120">
    <property type="entry name" value="MADS"/>
    <property type="match status" value="1"/>
</dbReference>
<feature type="compositionally biased region" description="Polar residues" evidence="7">
    <location>
        <begin position="176"/>
        <end position="186"/>
    </location>
</feature>
<dbReference type="EMBL" id="EQ974326">
    <property type="protein sequence ID" value="EEF30393.1"/>
    <property type="molecule type" value="Genomic_DNA"/>
</dbReference>
<feature type="region of interest" description="Disordered" evidence="7">
    <location>
        <begin position="154"/>
        <end position="197"/>
    </location>
</feature>
<evidence type="ECO:0000313" key="10">
    <source>
        <dbReference type="Proteomes" id="UP000008311"/>
    </source>
</evidence>
<dbReference type="GO" id="GO:0000978">
    <property type="term" value="F:RNA polymerase II cis-regulatory region sequence-specific DNA binding"/>
    <property type="evidence" value="ECO:0000318"/>
    <property type="project" value="GO_Central"/>
</dbReference>
<evidence type="ECO:0000256" key="6">
    <source>
        <dbReference type="SAM" id="Coils"/>
    </source>
</evidence>
<gene>
    <name evidence="9" type="ORF">RCOM_0339020</name>
</gene>
<dbReference type="PANTHER" id="PTHR11945:SF696">
    <property type="entry name" value="BOX PROTEIN, PUTATIVE-RELATED"/>
    <property type="match status" value="1"/>
</dbReference>
<dbReference type="OrthoDB" id="1898716at2759"/>
<accession>B9T168</accession>
<evidence type="ECO:0000256" key="3">
    <source>
        <dbReference type="ARBA" id="ARBA00023125"/>
    </source>
</evidence>
<keyword evidence="5" id="KW-0539">Nucleus</keyword>